<evidence type="ECO:0000313" key="4">
    <source>
        <dbReference type="Proteomes" id="UP000767238"/>
    </source>
</evidence>
<protein>
    <submittedName>
        <fullName evidence="3">Uncharacterized protein</fullName>
    </submittedName>
</protein>
<evidence type="ECO:0000313" key="3">
    <source>
        <dbReference type="EMBL" id="KAH0221952.1"/>
    </source>
</evidence>
<keyword evidence="1" id="KW-0175">Coiled coil</keyword>
<dbReference type="Proteomes" id="UP000767238">
    <property type="component" value="Unassembled WGS sequence"/>
</dbReference>
<reference evidence="3" key="2">
    <citation type="submission" date="2021-08" db="EMBL/GenBank/DDBJ databases">
        <authorList>
            <person name="Gostincar C."/>
            <person name="Sun X."/>
            <person name="Song Z."/>
            <person name="Gunde-Cimerman N."/>
        </authorList>
    </citation>
    <scope>NUCLEOTIDE SEQUENCE</scope>
    <source>
        <strain evidence="3">EXF-8016</strain>
    </source>
</reference>
<feature type="compositionally biased region" description="Polar residues" evidence="2">
    <location>
        <begin position="339"/>
        <end position="352"/>
    </location>
</feature>
<reference evidence="3" key="1">
    <citation type="journal article" date="2021" name="J Fungi (Basel)">
        <title>Virulence traits and population genomics of the black yeast Aureobasidium melanogenum.</title>
        <authorList>
            <person name="Cernosa A."/>
            <person name="Sun X."/>
            <person name="Gostincar C."/>
            <person name="Fang C."/>
            <person name="Gunde-Cimerman N."/>
            <person name="Song Z."/>
        </authorList>
    </citation>
    <scope>NUCLEOTIDE SEQUENCE</scope>
    <source>
        <strain evidence="3">EXF-8016</strain>
    </source>
</reference>
<dbReference type="EMBL" id="JAHFYH010000030">
    <property type="protein sequence ID" value="KAH0221952.1"/>
    <property type="molecule type" value="Genomic_DNA"/>
</dbReference>
<feature type="region of interest" description="Disordered" evidence="2">
    <location>
        <begin position="248"/>
        <end position="267"/>
    </location>
</feature>
<feature type="region of interest" description="Disordered" evidence="2">
    <location>
        <begin position="336"/>
        <end position="364"/>
    </location>
</feature>
<name>A0A9P8GIA2_AURME</name>
<comment type="caution">
    <text evidence="3">The sequence shown here is derived from an EMBL/GenBank/DDBJ whole genome shotgun (WGS) entry which is preliminary data.</text>
</comment>
<accession>A0A9P8GIA2</accession>
<feature type="coiled-coil region" evidence="1">
    <location>
        <begin position="166"/>
        <end position="200"/>
    </location>
</feature>
<feature type="compositionally biased region" description="Basic and acidic residues" evidence="2">
    <location>
        <begin position="396"/>
        <end position="407"/>
    </location>
</feature>
<gene>
    <name evidence="3" type="ORF">KCV03_g4863</name>
</gene>
<feature type="region of interest" description="Disordered" evidence="2">
    <location>
        <begin position="379"/>
        <end position="444"/>
    </location>
</feature>
<dbReference type="AlphaFoldDB" id="A0A9P8GIA2"/>
<organism evidence="3 4">
    <name type="scientific">Aureobasidium melanogenum</name>
    <name type="common">Aureobasidium pullulans var. melanogenum</name>
    <dbReference type="NCBI Taxonomy" id="46634"/>
    <lineage>
        <taxon>Eukaryota</taxon>
        <taxon>Fungi</taxon>
        <taxon>Dikarya</taxon>
        <taxon>Ascomycota</taxon>
        <taxon>Pezizomycotina</taxon>
        <taxon>Dothideomycetes</taxon>
        <taxon>Dothideomycetidae</taxon>
        <taxon>Dothideales</taxon>
        <taxon>Saccotheciaceae</taxon>
        <taxon>Aureobasidium</taxon>
    </lineage>
</organism>
<evidence type="ECO:0000256" key="1">
    <source>
        <dbReference type="SAM" id="Coils"/>
    </source>
</evidence>
<dbReference type="OrthoDB" id="5410764at2759"/>
<evidence type="ECO:0000256" key="2">
    <source>
        <dbReference type="SAM" id="MobiDB-lite"/>
    </source>
</evidence>
<proteinExistence type="predicted"/>
<sequence length="505" mass="57008">MAAESDSPKHLQPLDLIFSCNICHDSISDIPSPPPDEKELEGIRKPVAKLWMTECAHLICAKHLQGGAPPFHPAGQAPRAICPVCVNRQNNRALKQMYAVNGFSKGQHDSEIPQHFFQCPPVALDSKEGGMDALRFQFLGLVTYGIAVATKHRNLQTAHSHLKDQTDRMNLEKTEAETEIQTLTERITLAEEAERRYKAKEPEIKHYLEQFALVKKELDRRNEDLSALGYPPPRIDYTFPPSRLFEDDTFNGRATTSHTGPSERADRADPRIIEDHIPSVSSTTLRADSSRTCTEDDIQGIGNKRQKIADYRYIPQNMQSPSRDFSAQKRPGIRLPPASSITQKVPSRSTHFQPPPVPYQSNNSRFTFVNRSDDVRAGPQAMDTQHETWEPWGRTEVNRKPDTRSDDPPYMSGALQSDGSDFAKPAAPFRPPKQQKRKIQPVDSIDDVSRSDFITSERLPTNIPSHQQYDIGGDVDTVSCNSIHYLFEERVQTIINTNHSSNRLR</sequence>
<feature type="non-terminal residue" evidence="3">
    <location>
        <position position="1"/>
    </location>
</feature>